<reference evidence="1" key="1">
    <citation type="journal article" date="2020" name="Stud. Mycol.">
        <title>101 Dothideomycetes genomes: a test case for predicting lifestyles and emergence of pathogens.</title>
        <authorList>
            <person name="Haridas S."/>
            <person name="Albert R."/>
            <person name="Binder M."/>
            <person name="Bloem J."/>
            <person name="Labutti K."/>
            <person name="Salamov A."/>
            <person name="Andreopoulos B."/>
            <person name="Baker S."/>
            <person name="Barry K."/>
            <person name="Bills G."/>
            <person name="Bluhm B."/>
            <person name="Cannon C."/>
            <person name="Castanera R."/>
            <person name="Culley D."/>
            <person name="Daum C."/>
            <person name="Ezra D."/>
            <person name="Gonzalez J."/>
            <person name="Henrissat B."/>
            <person name="Kuo A."/>
            <person name="Liang C."/>
            <person name="Lipzen A."/>
            <person name="Lutzoni F."/>
            <person name="Magnuson J."/>
            <person name="Mondo S."/>
            <person name="Nolan M."/>
            <person name="Ohm R."/>
            <person name="Pangilinan J."/>
            <person name="Park H.-J."/>
            <person name="Ramirez L."/>
            <person name="Alfaro M."/>
            <person name="Sun H."/>
            <person name="Tritt A."/>
            <person name="Yoshinaga Y."/>
            <person name="Zwiers L.-H."/>
            <person name="Turgeon B."/>
            <person name="Goodwin S."/>
            <person name="Spatafora J."/>
            <person name="Crous P."/>
            <person name="Grigoriev I."/>
        </authorList>
    </citation>
    <scope>NUCLEOTIDE SEQUENCE</scope>
    <source>
        <strain evidence="1">CBS 207.26</strain>
    </source>
</reference>
<sequence>NALSHLRTCHQIHAETKNLWMKYLLFDFNKLWALPKTTVSRTRHVRIPRHNAVLVRESYDCLMLHLEDDLRSAPDLRLDTLTILGSNFPHLEYETIQSLV</sequence>
<gene>
    <name evidence="1" type="ORF">K469DRAFT_529862</name>
</gene>
<proteinExistence type="predicted"/>
<organism evidence="1 2">
    <name type="scientific">Zopfia rhizophila CBS 207.26</name>
    <dbReference type="NCBI Taxonomy" id="1314779"/>
    <lineage>
        <taxon>Eukaryota</taxon>
        <taxon>Fungi</taxon>
        <taxon>Dikarya</taxon>
        <taxon>Ascomycota</taxon>
        <taxon>Pezizomycotina</taxon>
        <taxon>Dothideomycetes</taxon>
        <taxon>Dothideomycetes incertae sedis</taxon>
        <taxon>Zopfiaceae</taxon>
        <taxon>Zopfia</taxon>
    </lineage>
</organism>
<protein>
    <submittedName>
        <fullName evidence="1">Uncharacterized protein</fullName>
    </submittedName>
</protein>
<dbReference type="OrthoDB" id="72726at2759"/>
<accession>A0A6A6DHQ4</accession>
<feature type="non-terminal residue" evidence="1">
    <location>
        <position position="1"/>
    </location>
</feature>
<feature type="non-terminal residue" evidence="1">
    <location>
        <position position="100"/>
    </location>
</feature>
<evidence type="ECO:0000313" key="1">
    <source>
        <dbReference type="EMBL" id="KAF2179007.1"/>
    </source>
</evidence>
<dbReference type="AlphaFoldDB" id="A0A6A6DHQ4"/>
<dbReference type="Proteomes" id="UP000800200">
    <property type="component" value="Unassembled WGS sequence"/>
</dbReference>
<keyword evidence="2" id="KW-1185">Reference proteome</keyword>
<evidence type="ECO:0000313" key="2">
    <source>
        <dbReference type="Proteomes" id="UP000800200"/>
    </source>
</evidence>
<name>A0A6A6DHQ4_9PEZI</name>
<dbReference type="EMBL" id="ML994670">
    <property type="protein sequence ID" value="KAF2179007.1"/>
    <property type="molecule type" value="Genomic_DNA"/>
</dbReference>